<dbReference type="InterPro" id="IPR050397">
    <property type="entry name" value="Env_Response_Regulators"/>
</dbReference>
<dbReference type="InterPro" id="IPR036388">
    <property type="entry name" value="WH-like_DNA-bd_sf"/>
</dbReference>
<dbReference type="RefSeq" id="WP_238243692.1">
    <property type="nucleotide sequence ID" value="NZ_BPQP01000024.1"/>
</dbReference>
<evidence type="ECO:0000313" key="6">
    <source>
        <dbReference type="Proteomes" id="UP001055125"/>
    </source>
</evidence>
<feature type="domain" description="HTH crp-type" evidence="4">
    <location>
        <begin position="148"/>
        <end position="214"/>
    </location>
</feature>
<dbReference type="PANTHER" id="PTHR24567:SF74">
    <property type="entry name" value="HTH-TYPE TRANSCRIPTIONAL REGULATOR ARCR"/>
    <property type="match status" value="1"/>
</dbReference>
<keyword evidence="1" id="KW-0805">Transcription regulation</keyword>
<sequence>MSVLDTRNRLLQALPPDEREKLLPHCERIEVRKGEVLASLGQPLEFAYFPEGGLSSNLAVTDEGRRIEVGCFGYEGMVSTATILGSDRTPHEILVQIAGPWLRIRTDNLRSAIQGSPALHDLLLRYAHIQMMTVSQTALSNAVSSIEERLARWILMVHDRLEGDELPLTHEFLAIMLAAHRSGVTLAVQTVEGYGAIRAKRALITVRDRGMLCDLAGRSYGPAEAEYERLIGSFRDNPPPHSG</sequence>
<evidence type="ECO:0000259" key="4">
    <source>
        <dbReference type="Pfam" id="PF13545"/>
    </source>
</evidence>
<dbReference type="Gene3D" id="1.10.10.10">
    <property type="entry name" value="Winged helix-like DNA-binding domain superfamily/Winged helix DNA-binding domain"/>
    <property type="match status" value="1"/>
</dbReference>
<keyword evidence="3" id="KW-0804">Transcription</keyword>
<proteinExistence type="predicted"/>
<evidence type="ECO:0000256" key="2">
    <source>
        <dbReference type="ARBA" id="ARBA00023125"/>
    </source>
</evidence>
<dbReference type="Gene3D" id="2.60.120.10">
    <property type="entry name" value="Jelly Rolls"/>
    <property type="match status" value="1"/>
</dbReference>
<keyword evidence="6" id="KW-1185">Reference proteome</keyword>
<reference evidence="5" key="2">
    <citation type="submission" date="2021-08" db="EMBL/GenBank/DDBJ databases">
        <authorList>
            <person name="Tani A."/>
            <person name="Ola A."/>
            <person name="Ogura Y."/>
            <person name="Katsura K."/>
            <person name="Hayashi T."/>
        </authorList>
    </citation>
    <scope>NUCLEOTIDE SEQUENCE</scope>
    <source>
        <strain evidence="5">DSM 19015</strain>
    </source>
</reference>
<name>A0ABQ4RX15_9HYPH</name>
<reference evidence="5" key="1">
    <citation type="journal article" date="2021" name="Front. Microbiol.">
        <title>Comprehensive Comparative Genomics and Phenotyping of Methylobacterium Species.</title>
        <authorList>
            <person name="Alessa O."/>
            <person name="Ogura Y."/>
            <person name="Fujitani Y."/>
            <person name="Takami H."/>
            <person name="Hayashi T."/>
            <person name="Sahin N."/>
            <person name="Tani A."/>
        </authorList>
    </citation>
    <scope>NUCLEOTIDE SEQUENCE</scope>
    <source>
        <strain evidence="5">DSM 19015</strain>
    </source>
</reference>
<dbReference type="PANTHER" id="PTHR24567">
    <property type="entry name" value="CRP FAMILY TRANSCRIPTIONAL REGULATORY PROTEIN"/>
    <property type="match status" value="1"/>
</dbReference>
<accession>A0ABQ4RX15</accession>
<dbReference type="SUPFAM" id="SSF46785">
    <property type="entry name" value="Winged helix' DNA-binding domain"/>
    <property type="match status" value="1"/>
</dbReference>
<dbReference type="SUPFAM" id="SSF51206">
    <property type="entry name" value="cAMP-binding domain-like"/>
    <property type="match status" value="1"/>
</dbReference>
<dbReference type="EMBL" id="BPQP01000024">
    <property type="protein sequence ID" value="GJD94517.1"/>
    <property type="molecule type" value="Genomic_DNA"/>
</dbReference>
<evidence type="ECO:0000256" key="3">
    <source>
        <dbReference type="ARBA" id="ARBA00023163"/>
    </source>
</evidence>
<gene>
    <name evidence="5" type="ORF">OCOJLMKI_1719</name>
</gene>
<dbReference type="InterPro" id="IPR036390">
    <property type="entry name" value="WH_DNA-bd_sf"/>
</dbReference>
<organism evidence="5 6">
    <name type="scientific">Methylobacterium iners</name>
    <dbReference type="NCBI Taxonomy" id="418707"/>
    <lineage>
        <taxon>Bacteria</taxon>
        <taxon>Pseudomonadati</taxon>
        <taxon>Pseudomonadota</taxon>
        <taxon>Alphaproteobacteria</taxon>
        <taxon>Hyphomicrobiales</taxon>
        <taxon>Methylobacteriaceae</taxon>
        <taxon>Methylobacterium</taxon>
    </lineage>
</organism>
<dbReference type="Proteomes" id="UP001055125">
    <property type="component" value="Unassembled WGS sequence"/>
</dbReference>
<dbReference type="InterPro" id="IPR014710">
    <property type="entry name" value="RmlC-like_jellyroll"/>
</dbReference>
<dbReference type="InterPro" id="IPR018490">
    <property type="entry name" value="cNMP-bd_dom_sf"/>
</dbReference>
<protein>
    <recommendedName>
        <fullName evidence="4">HTH crp-type domain-containing protein</fullName>
    </recommendedName>
</protein>
<evidence type="ECO:0000256" key="1">
    <source>
        <dbReference type="ARBA" id="ARBA00023015"/>
    </source>
</evidence>
<keyword evidence="2" id="KW-0238">DNA-binding</keyword>
<dbReference type="Pfam" id="PF13545">
    <property type="entry name" value="HTH_Crp_2"/>
    <property type="match status" value="1"/>
</dbReference>
<comment type="caution">
    <text evidence="5">The sequence shown here is derived from an EMBL/GenBank/DDBJ whole genome shotgun (WGS) entry which is preliminary data.</text>
</comment>
<dbReference type="InterPro" id="IPR012318">
    <property type="entry name" value="HTH_CRP"/>
</dbReference>
<evidence type="ECO:0000313" key="5">
    <source>
        <dbReference type="EMBL" id="GJD94517.1"/>
    </source>
</evidence>